<dbReference type="Proteomes" id="UP001291623">
    <property type="component" value="Unassembled WGS sequence"/>
</dbReference>
<accession>A0AAE1RUJ2</accession>
<evidence type="ECO:0000313" key="1">
    <source>
        <dbReference type="EMBL" id="KAK4358829.1"/>
    </source>
</evidence>
<dbReference type="AlphaFoldDB" id="A0AAE1RUJ2"/>
<keyword evidence="2" id="KW-1185">Reference proteome</keyword>
<comment type="caution">
    <text evidence="1">The sequence shown here is derived from an EMBL/GenBank/DDBJ whole genome shotgun (WGS) entry which is preliminary data.</text>
</comment>
<organism evidence="1 2">
    <name type="scientific">Anisodus tanguticus</name>
    <dbReference type="NCBI Taxonomy" id="243964"/>
    <lineage>
        <taxon>Eukaryota</taxon>
        <taxon>Viridiplantae</taxon>
        <taxon>Streptophyta</taxon>
        <taxon>Embryophyta</taxon>
        <taxon>Tracheophyta</taxon>
        <taxon>Spermatophyta</taxon>
        <taxon>Magnoliopsida</taxon>
        <taxon>eudicotyledons</taxon>
        <taxon>Gunneridae</taxon>
        <taxon>Pentapetalae</taxon>
        <taxon>asterids</taxon>
        <taxon>lamiids</taxon>
        <taxon>Solanales</taxon>
        <taxon>Solanaceae</taxon>
        <taxon>Solanoideae</taxon>
        <taxon>Hyoscyameae</taxon>
        <taxon>Anisodus</taxon>
    </lineage>
</organism>
<name>A0AAE1RUJ2_9SOLA</name>
<dbReference type="EMBL" id="JAVYJV010000011">
    <property type="protein sequence ID" value="KAK4358829.1"/>
    <property type="molecule type" value="Genomic_DNA"/>
</dbReference>
<proteinExistence type="predicted"/>
<reference evidence="1" key="1">
    <citation type="submission" date="2023-12" db="EMBL/GenBank/DDBJ databases">
        <title>Genome assembly of Anisodus tanguticus.</title>
        <authorList>
            <person name="Wang Y.-J."/>
        </authorList>
    </citation>
    <scope>NUCLEOTIDE SEQUENCE</scope>
    <source>
        <strain evidence="1">KB-2021</strain>
        <tissue evidence="1">Leaf</tissue>
    </source>
</reference>
<gene>
    <name evidence="1" type="ORF">RND71_021058</name>
</gene>
<protein>
    <submittedName>
        <fullName evidence="1">Uncharacterized protein</fullName>
    </submittedName>
</protein>
<evidence type="ECO:0000313" key="2">
    <source>
        <dbReference type="Proteomes" id="UP001291623"/>
    </source>
</evidence>
<sequence length="74" mass="8896">MVRRIRGRAMRHQRFQALSPDDLLLRNDFERLFKGLREDREHINTALRRIMRLLRVILQMNNVDTNALITPCNP</sequence>